<evidence type="ECO:0000256" key="1">
    <source>
        <dbReference type="ARBA" id="ARBA00006484"/>
    </source>
</evidence>
<dbReference type="PRINTS" id="PR00081">
    <property type="entry name" value="GDHRDH"/>
</dbReference>
<dbReference type="Gene3D" id="3.40.50.720">
    <property type="entry name" value="NAD(P)-binding Rossmann-like Domain"/>
    <property type="match status" value="1"/>
</dbReference>
<name>A0AAJ3NS73_9MYCO</name>
<dbReference type="InterPro" id="IPR002347">
    <property type="entry name" value="SDR_fam"/>
</dbReference>
<dbReference type="InterPro" id="IPR036291">
    <property type="entry name" value="NAD(P)-bd_dom_sf"/>
</dbReference>
<proteinExistence type="inferred from homology"/>
<evidence type="ECO:0000313" key="4">
    <source>
        <dbReference type="Proteomes" id="UP000193387"/>
    </source>
</evidence>
<dbReference type="FunFam" id="3.40.50.720:FF:000084">
    <property type="entry name" value="Short-chain dehydrogenase reductase"/>
    <property type="match status" value="1"/>
</dbReference>
<organism evidence="3 4">
    <name type="scientific">Mycobacterium saskatchewanense</name>
    <dbReference type="NCBI Taxonomy" id="220927"/>
    <lineage>
        <taxon>Bacteria</taxon>
        <taxon>Bacillati</taxon>
        <taxon>Actinomycetota</taxon>
        <taxon>Actinomycetes</taxon>
        <taxon>Mycobacteriales</taxon>
        <taxon>Mycobacteriaceae</taxon>
        <taxon>Mycobacterium</taxon>
        <taxon>Mycobacterium simiae complex</taxon>
    </lineage>
</organism>
<dbReference type="Proteomes" id="UP000193387">
    <property type="component" value="Unassembled WGS sequence"/>
</dbReference>
<keyword evidence="2" id="KW-0560">Oxidoreductase</keyword>
<gene>
    <name evidence="3" type="ORF">AWC23_08710</name>
</gene>
<dbReference type="PROSITE" id="PS51257">
    <property type="entry name" value="PROKAR_LIPOPROTEIN"/>
    <property type="match status" value="1"/>
</dbReference>
<sequence>MRALDDKVILVAGGGSGIGAAAACRLGQEGATVAVGDLDADAARDTAGKIESAGGRAIGLCYDQGDEESIKKLVQSTTKTLGGLHGVHANAADLRPEHLKADRALLQMDVATWTRTLSVNLVGYAVIIRESLPHLLAAGGGAIVCTSSSASQQGLPAQPAYAASKAGIESLVRHLATRYGRDGIRANAIAPGIVLTEAARRAQTEESMAAFRASTHSPRVGVPEDIAAAVAYLMSQDGEWVNGQVWEIDGGMVYR</sequence>
<dbReference type="GO" id="GO:0016491">
    <property type="term" value="F:oxidoreductase activity"/>
    <property type="evidence" value="ECO:0007669"/>
    <property type="project" value="UniProtKB-KW"/>
</dbReference>
<reference evidence="3 4" key="1">
    <citation type="submission" date="2016-01" db="EMBL/GenBank/DDBJ databases">
        <title>The new phylogeny of the genus Mycobacterium.</title>
        <authorList>
            <person name="Tarcisio F."/>
            <person name="Conor M."/>
            <person name="Antonella G."/>
            <person name="Elisabetta G."/>
            <person name="Giulia F.S."/>
            <person name="Sara T."/>
            <person name="Anna F."/>
            <person name="Clotilde B."/>
            <person name="Roberto B."/>
            <person name="Veronica D.S."/>
            <person name="Fabio R."/>
            <person name="Monica P."/>
            <person name="Olivier J."/>
            <person name="Enrico T."/>
            <person name="Nicola S."/>
        </authorList>
    </citation>
    <scope>NUCLEOTIDE SEQUENCE [LARGE SCALE GENOMIC DNA]</scope>
    <source>
        <strain evidence="3 4">DSM 44616</strain>
    </source>
</reference>
<dbReference type="PANTHER" id="PTHR24321:SF14">
    <property type="entry name" value="SHORT-CHAIN TYPE DEHYDROGENASE_REDUCTASE BLR2146-RELATED"/>
    <property type="match status" value="1"/>
</dbReference>
<dbReference type="Pfam" id="PF13561">
    <property type="entry name" value="adh_short_C2"/>
    <property type="match status" value="1"/>
</dbReference>
<keyword evidence="4" id="KW-1185">Reference proteome</keyword>
<protein>
    <recommendedName>
        <fullName evidence="5">Oxidoreductase</fullName>
    </recommendedName>
</protein>
<dbReference type="SUPFAM" id="SSF51735">
    <property type="entry name" value="NAD(P)-binding Rossmann-fold domains"/>
    <property type="match status" value="1"/>
</dbReference>
<dbReference type="CDD" id="cd05233">
    <property type="entry name" value="SDR_c"/>
    <property type="match status" value="1"/>
</dbReference>
<dbReference type="PROSITE" id="PS00061">
    <property type="entry name" value="ADH_SHORT"/>
    <property type="match status" value="1"/>
</dbReference>
<evidence type="ECO:0000256" key="2">
    <source>
        <dbReference type="ARBA" id="ARBA00023002"/>
    </source>
</evidence>
<comment type="similarity">
    <text evidence="1">Belongs to the short-chain dehydrogenases/reductases (SDR) family.</text>
</comment>
<evidence type="ECO:0000313" key="3">
    <source>
        <dbReference type="EMBL" id="ORW72926.1"/>
    </source>
</evidence>
<dbReference type="AlphaFoldDB" id="A0AAJ3NS73"/>
<dbReference type="RefSeq" id="WP_085254929.1">
    <property type="nucleotide sequence ID" value="NZ_AP022573.1"/>
</dbReference>
<dbReference type="PANTHER" id="PTHR24321">
    <property type="entry name" value="DEHYDROGENASES, SHORT CHAIN"/>
    <property type="match status" value="1"/>
</dbReference>
<evidence type="ECO:0008006" key="5">
    <source>
        <dbReference type="Google" id="ProtNLM"/>
    </source>
</evidence>
<accession>A0AAJ3NS73</accession>
<dbReference type="EMBL" id="LQPR01000021">
    <property type="protein sequence ID" value="ORW72926.1"/>
    <property type="molecule type" value="Genomic_DNA"/>
</dbReference>
<comment type="caution">
    <text evidence="3">The sequence shown here is derived from an EMBL/GenBank/DDBJ whole genome shotgun (WGS) entry which is preliminary data.</text>
</comment>
<dbReference type="InterPro" id="IPR020904">
    <property type="entry name" value="Sc_DH/Rdtase_CS"/>
</dbReference>